<comment type="function">
    <text evidence="13">The coatomer is a cytosolic protein complex that binds to dilysine motifs and reversibly associates with Golgi non-clathrin-coated vesicles, which further mediate biosynthetic protein transport from the ER, via the Golgi up to the trans Golgi network. Coatomer complex is required for budding from Golgi membranes, and is essential for the retrograde Golgi-to-ER transport of dilysine-tagged proteins. In mammals, the coatomer can only be recruited by membranes associated to ADP-ribosylation factors (ARFs), which are small GTP-binding proteins; the complex also influences the Golgi structural integrity, as well as the processing, activity, and endocytic recycling of LDL receptors.</text>
</comment>
<dbReference type="CDD" id="cd22947">
    <property type="entry name" value="Coatomer_WDAD_beta-like"/>
    <property type="match status" value="1"/>
</dbReference>
<dbReference type="InterPro" id="IPR056176">
    <property type="entry name" value="TPR_COPA_B"/>
</dbReference>
<evidence type="ECO:0000256" key="8">
    <source>
        <dbReference type="ARBA" id="ARBA00022892"/>
    </source>
</evidence>
<evidence type="ECO:0000256" key="7">
    <source>
        <dbReference type="ARBA" id="ARBA00022737"/>
    </source>
</evidence>
<evidence type="ECO:0000256" key="1">
    <source>
        <dbReference type="ARBA" id="ARBA00004347"/>
    </source>
</evidence>
<comment type="function">
    <text evidence="14">This coatomer complex protein, essential for Golgi budding and vesicular trafficking, is a selective binding protein (RACK) for protein kinase C, epsilon type. It binds to Golgi membranes in a GTP-dependent manner.</text>
</comment>
<sequence>PLRLDIKRKLNARSDRVKCVDLHPTEPWMLVSLYNGNVHIWNHETQVLVKSFEICDLPVRATRFVPRKNWVITGSVVWQLGSATPNFTLTGHDKGVNCVDYYSGGDKPYLISGADDRLTKIWDYQNKTCVQTLEGHSQNIVCVSFHPELPIIMTGSEDGTIKIWHANTYRLETTLNYGMERVWCISAMKGSNNIALGYDEGSIMIKLGREEPAMSMDGSGKIIWAKHSEIQQANLKAMADQDLKDGERLQLSVKDMGSCEVYPQTLKHNANGRFVVVCGDGEYIIYTAMALRNKAFGSALEFTWAQDSSEYAVRESGTSVKLFKNFKERKSFKPDFGAEGIFGGHLLGVRTSQGLAFYDWEHLELVRRIEINPKNVFWSDNGDLVCITADESFYILKYDQSKIEESKENTDLVTEDGITDAFSDDIGEVEEVVKTGLWVGDCFIYTNAVNRLNYYVGGEIVTIAHLDRVLYLLGYIPSDNRLYLGDKELNVVSYSLLLSVLEYQTAVMREDFETADKVLPSIPKEQRTRVAHFLEKQGFKPQAMAVTSDSEHKFELALGLGDLKIAYQLAQEAQVIISTLVPMTAEQKWKQLAELATRKCEFGLAQECLRQAQDFGGLLLLATSAGNSTMVKSLADNAKAGGKNNVAFLSYFVTGQTDKCLELLISTNRLPEAAFFARTYLPSQVSRVVQLWKVNLGESNKKAADALADPAKYENLFPNLAESLVAEKYLAATEERRPASHYPVTPVNDERNVLEESAGFDPVSIPLIKVGDDEKVCFLTQAVLKMSGSTISPPAIEQEEEEDCPKVIPQDEQVPQAPSSLDEYDDLELDIENLELDDDIDTSGVNLDDELLED</sequence>
<dbReference type="InterPro" id="IPR050844">
    <property type="entry name" value="Coatomer_complex_subunit"/>
</dbReference>
<organism evidence="20 21">
    <name type="scientific">Ciona savignyi</name>
    <name type="common">Pacific transparent sea squirt</name>
    <dbReference type="NCBI Taxonomy" id="51511"/>
    <lineage>
        <taxon>Eukaryota</taxon>
        <taxon>Metazoa</taxon>
        <taxon>Chordata</taxon>
        <taxon>Tunicata</taxon>
        <taxon>Ascidiacea</taxon>
        <taxon>Phlebobranchia</taxon>
        <taxon>Cionidae</taxon>
        <taxon>Ciona</taxon>
    </lineage>
</organism>
<dbReference type="InterPro" id="IPR006692">
    <property type="entry name" value="Beta-prop_COPA/B_2nd"/>
</dbReference>
<dbReference type="GO" id="GO:0006891">
    <property type="term" value="P:intra-Golgi vesicle-mediated transport"/>
    <property type="evidence" value="ECO:0007669"/>
    <property type="project" value="TreeGrafter"/>
</dbReference>
<evidence type="ECO:0000256" key="9">
    <source>
        <dbReference type="ARBA" id="ARBA00022927"/>
    </source>
</evidence>
<evidence type="ECO:0000256" key="16">
    <source>
        <dbReference type="PROSITE-ProRule" id="PRU00221"/>
    </source>
</evidence>
<dbReference type="InterPro" id="IPR015943">
    <property type="entry name" value="WD40/YVTN_repeat-like_dom_sf"/>
</dbReference>
<keyword evidence="12 15" id="KW-0968">Cytoplasmic vesicle</keyword>
<reference evidence="20" key="2">
    <citation type="submission" date="2025-08" db="UniProtKB">
        <authorList>
            <consortium name="Ensembl"/>
        </authorList>
    </citation>
    <scope>IDENTIFICATION</scope>
</reference>
<dbReference type="InterPro" id="IPR011044">
    <property type="entry name" value="Quino_amine_DH_bsu"/>
</dbReference>
<dbReference type="GO" id="GO:0030126">
    <property type="term" value="C:COPI vesicle coat"/>
    <property type="evidence" value="ECO:0007669"/>
    <property type="project" value="TreeGrafter"/>
</dbReference>
<dbReference type="Pfam" id="PF00400">
    <property type="entry name" value="WD40"/>
    <property type="match status" value="3"/>
</dbReference>
<dbReference type="SMART" id="SM00320">
    <property type="entry name" value="WD40"/>
    <property type="match status" value="3"/>
</dbReference>
<dbReference type="InterPro" id="IPR036322">
    <property type="entry name" value="WD40_repeat_dom_sf"/>
</dbReference>
<evidence type="ECO:0000256" key="5">
    <source>
        <dbReference type="ARBA" id="ARBA00022490"/>
    </source>
</evidence>
<dbReference type="Pfam" id="PF04053">
    <property type="entry name" value="B-prop_COPA_B_2nd"/>
    <property type="match status" value="1"/>
</dbReference>
<keyword evidence="11 15" id="KW-0472">Membrane</keyword>
<reference evidence="20" key="3">
    <citation type="submission" date="2025-09" db="UniProtKB">
        <authorList>
            <consortium name="Ensembl"/>
        </authorList>
    </citation>
    <scope>IDENTIFICATION</scope>
</reference>
<keyword evidence="7" id="KW-0677">Repeat</keyword>
<name>H2ZKI6_CIOSA</name>
<feature type="repeat" description="WD" evidence="16">
    <location>
        <begin position="133"/>
        <end position="174"/>
    </location>
</feature>
<dbReference type="AlphaFoldDB" id="H2ZKI6"/>
<evidence type="ECO:0000313" key="21">
    <source>
        <dbReference type="Proteomes" id="UP000007875"/>
    </source>
</evidence>
<dbReference type="InterPro" id="IPR016453">
    <property type="entry name" value="COPB2"/>
</dbReference>
<proteinExistence type="inferred from homology"/>
<protein>
    <recommendedName>
        <fullName evidence="3 15">Coatomer subunit beta'</fullName>
    </recommendedName>
</protein>
<dbReference type="PROSITE" id="PS50082">
    <property type="entry name" value="WD_REPEATS_2"/>
    <property type="match status" value="2"/>
</dbReference>
<keyword evidence="4 15" id="KW-0813">Transport</keyword>
<dbReference type="GO" id="GO:0000139">
    <property type="term" value="C:Golgi membrane"/>
    <property type="evidence" value="ECO:0007669"/>
    <property type="project" value="UniProtKB-SubCell"/>
</dbReference>
<evidence type="ECO:0000256" key="6">
    <source>
        <dbReference type="ARBA" id="ARBA00022574"/>
    </source>
</evidence>
<evidence type="ECO:0000256" key="13">
    <source>
        <dbReference type="ARBA" id="ARBA00024791"/>
    </source>
</evidence>
<dbReference type="GO" id="GO:0006886">
    <property type="term" value="P:intracellular protein transport"/>
    <property type="evidence" value="ECO:0007669"/>
    <property type="project" value="UniProtKB-UniRule"/>
</dbReference>
<keyword evidence="21" id="KW-1185">Reference proteome</keyword>
<keyword evidence="5 15" id="KW-0963">Cytoplasm</keyword>
<comment type="subunit">
    <text evidence="15">Oligomeric complex that consists of at least the alpha, beta, beta', gamma, delta, epsilon and zeta subunits.</text>
</comment>
<comment type="subcellular location">
    <subcellularLocation>
        <location evidence="1 15">Cytoplasmic vesicle</location>
        <location evidence="1 15">COPI-coated vesicle membrane</location>
        <topology evidence="1 15">Peripheral membrane protein</topology>
        <orientation evidence="1 15">Cytoplasmic side</orientation>
    </subcellularLocation>
    <subcellularLocation>
        <location evidence="15">Golgi apparatus membrane</location>
        <topology evidence="15">Peripheral membrane protein</topology>
        <orientation evidence="15">Cytoplasmic side</orientation>
    </subcellularLocation>
    <text evidence="15">The coatomer is cytoplasmic or polymerized on the cytoplasmic side of the Golgi, as well as on the vesicles/buds originating from it.</text>
</comment>
<dbReference type="PANTHER" id="PTHR19876">
    <property type="entry name" value="COATOMER"/>
    <property type="match status" value="1"/>
</dbReference>
<dbReference type="PIRSF" id="PIRSF005567">
    <property type="entry name" value="Coatomer_beta'_subunit"/>
    <property type="match status" value="1"/>
</dbReference>
<feature type="repeat" description="WD" evidence="16">
    <location>
        <begin position="89"/>
        <end position="132"/>
    </location>
</feature>
<keyword evidence="6 16" id="KW-0853">WD repeat</keyword>
<evidence type="ECO:0000259" key="18">
    <source>
        <dbReference type="Pfam" id="PF04053"/>
    </source>
</evidence>
<dbReference type="Pfam" id="PF23953">
    <property type="entry name" value="TPR_COPA_B"/>
    <property type="match status" value="1"/>
</dbReference>
<dbReference type="FunFam" id="1.25.40.470:FF:000001">
    <property type="entry name" value="Coatomer subunit beta"/>
    <property type="match status" value="1"/>
</dbReference>
<keyword evidence="8 15" id="KW-0931">ER-Golgi transport</keyword>
<evidence type="ECO:0000256" key="12">
    <source>
        <dbReference type="ARBA" id="ARBA00023329"/>
    </source>
</evidence>
<feature type="domain" description="COPA/B TPR" evidence="19">
    <location>
        <begin position="503"/>
        <end position="693"/>
    </location>
</feature>
<evidence type="ECO:0000256" key="2">
    <source>
        <dbReference type="ARBA" id="ARBA00010844"/>
    </source>
</evidence>
<evidence type="ECO:0000256" key="15">
    <source>
        <dbReference type="PIRNR" id="PIRNR005567"/>
    </source>
</evidence>
<keyword evidence="10 15" id="KW-0333">Golgi apparatus</keyword>
<dbReference type="GO" id="GO:0005198">
    <property type="term" value="F:structural molecule activity"/>
    <property type="evidence" value="ECO:0007669"/>
    <property type="project" value="UniProtKB-UniRule"/>
</dbReference>
<feature type="region of interest" description="Disordered" evidence="17">
    <location>
        <begin position="790"/>
        <end position="854"/>
    </location>
</feature>
<evidence type="ECO:0000256" key="11">
    <source>
        <dbReference type="ARBA" id="ARBA00023136"/>
    </source>
</evidence>
<dbReference type="Proteomes" id="UP000007875">
    <property type="component" value="Unassembled WGS sequence"/>
</dbReference>
<feature type="domain" description="COPA/B second beta-propeller" evidence="18">
    <location>
        <begin position="227"/>
        <end position="486"/>
    </location>
</feature>
<evidence type="ECO:0000256" key="14">
    <source>
        <dbReference type="ARBA" id="ARBA00025693"/>
    </source>
</evidence>
<keyword evidence="9 15" id="KW-0653">Protein transport</keyword>
<evidence type="ECO:0000313" key="20">
    <source>
        <dbReference type="Ensembl" id="ENSCSAVP00000018102.1"/>
    </source>
</evidence>
<evidence type="ECO:0000256" key="10">
    <source>
        <dbReference type="ARBA" id="ARBA00023034"/>
    </source>
</evidence>
<feature type="compositionally biased region" description="Acidic residues" evidence="17">
    <location>
        <begin position="822"/>
        <end position="854"/>
    </location>
</feature>
<evidence type="ECO:0000259" key="19">
    <source>
        <dbReference type="Pfam" id="PF23953"/>
    </source>
</evidence>
<dbReference type="GO" id="GO:0006890">
    <property type="term" value="P:retrograde vesicle-mediated transport, Golgi to endoplasmic reticulum"/>
    <property type="evidence" value="ECO:0007669"/>
    <property type="project" value="TreeGrafter"/>
</dbReference>
<dbReference type="SUPFAM" id="SSF50978">
    <property type="entry name" value="WD40 repeat-like"/>
    <property type="match status" value="1"/>
</dbReference>
<accession>H2ZKI6</accession>
<dbReference type="PANTHER" id="PTHR19876:SF2">
    <property type="entry name" value="COATOMER SUBUNIT BETA"/>
    <property type="match status" value="1"/>
</dbReference>
<dbReference type="SUPFAM" id="SSF50969">
    <property type="entry name" value="YVTN repeat-like/Quinoprotein amine dehydrogenase"/>
    <property type="match status" value="1"/>
</dbReference>
<evidence type="ECO:0000256" key="4">
    <source>
        <dbReference type="ARBA" id="ARBA00022448"/>
    </source>
</evidence>
<evidence type="ECO:0000256" key="17">
    <source>
        <dbReference type="SAM" id="MobiDB-lite"/>
    </source>
</evidence>
<evidence type="ECO:0000256" key="3">
    <source>
        <dbReference type="ARBA" id="ARBA00021083"/>
    </source>
</evidence>
<comment type="similarity">
    <text evidence="2 15">Belongs to the WD repeat COPB2 family.</text>
</comment>
<dbReference type="Gene3D" id="2.130.10.10">
    <property type="entry name" value="YVTN repeat-like/Quinoprotein amine dehydrogenase"/>
    <property type="match status" value="2"/>
</dbReference>
<dbReference type="Ensembl" id="ENSCSAVT00000018299.1">
    <property type="protein sequence ID" value="ENSCSAVP00000018102.1"/>
    <property type="gene ID" value="ENSCSAVG00000010646.1"/>
</dbReference>
<dbReference type="Gene3D" id="1.25.40.470">
    <property type="match status" value="1"/>
</dbReference>
<dbReference type="InterPro" id="IPR001680">
    <property type="entry name" value="WD40_rpt"/>
</dbReference>
<dbReference type="GO" id="GO:0006888">
    <property type="term" value="P:endoplasmic reticulum to Golgi vesicle-mediated transport"/>
    <property type="evidence" value="ECO:0007669"/>
    <property type="project" value="TreeGrafter"/>
</dbReference>
<dbReference type="GeneTree" id="ENSGT00900000141083"/>
<reference evidence="21" key="1">
    <citation type="submission" date="2003-08" db="EMBL/GenBank/DDBJ databases">
        <authorList>
            <person name="Birren B."/>
            <person name="Nusbaum C."/>
            <person name="Abebe A."/>
            <person name="Abouelleil A."/>
            <person name="Adekoya E."/>
            <person name="Ait-zahra M."/>
            <person name="Allen N."/>
            <person name="Allen T."/>
            <person name="An P."/>
            <person name="Anderson M."/>
            <person name="Anderson S."/>
            <person name="Arachchi H."/>
            <person name="Armbruster J."/>
            <person name="Bachantsang P."/>
            <person name="Baldwin J."/>
            <person name="Barry A."/>
            <person name="Bayul T."/>
            <person name="Blitshsteyn B."/>
            <person name="Bloom T."/>
            <person name="Blye J."/>
            <person name="Boguslavskiy L."/>
            <person name="Borowsky M."/>
            <person name="Boukhgalter B."/>
            <person name="Brunache A."/>
            <person name="Butler J."/>
            <person name="Calixte N."/>
            <person name="Calvo S."/>
            <person name="Camarata J."/>
            <person name="Campo K."/>
            <person name="Chang J."/>
            <person name="Cheshatsang Y."/>
            <person name="Citroen M."/>
            <person name="Collymore A."/>
            <person name="Considine T."/>
            <person name="Cook A."/>
            <person name="Cooke P."/>
            <person name="Corum B."/>
            <person name="Cuomo C."/>
            <person name="David R."/>
            <person name="Dawoe T."/>
            <person name="Degray S."/>
            <person name="Dodge S."/>
            <person name="Dooley K."/>
            <person name="Dorje P."/>
            <person name="Dorjee K."/>
            <person name="Dorris L."/>
            <person name="Duffey N."/>
            <person name="Dupes A."/>
            <person name="Elkins T."/>
            <person name="Engels R."/>
            <person name="Erickson J."/>
            <person name="Farina A."/>
            <person name="Faro S."/>
            <person name="Ferreira P."/>
            <person name="Fischer H."/>
            <person name="Fitzgerald M."/>
            <person name="Foley K."/>
            <person name="Gage D."/>
            <person name="Galagan J."/>
            <person name="Gearin G."/>
            <person name="Gnerre S."/>
            <person name="Gnirke A."/>
            <person name="Goyette A."/>
            <person name="Graham J."/>
            <person name="Grandbois E."/>
            <person name="Gyaltsen K."/>
            <person name="Hafez N."/>
            <person name="Hagopian D."/>
            <person name="Hagos B."/>
            <person name="Hall J."/>
            <person name="Hatcher B."/>
            <person name="Heller A."/>
            <person name="Higgins H."/>
            <person name="Honan T."/>
            <person name="Horn A."/>
            <person name="Houde N."/>
            <person name="Hughes L."/>
            <person name="Hulme W."/>
            <person name="Husby E."/>
            <person name="Iliev I."/>
            <person name="Jaffe D."/>
            <person name="Jones C."/>
            <person name="Kamal M."/>
            <person name="Kamat A."/>
            <person name="Kamvysselis M."/>
            <person name="Karlsson E."/>
            <person name="Kells C."/>
            <person name="Kieu A."/>
            <person name="Kisner P."/>
            <person name="Kodira C."/>
            <person name="Kulbokas E."/>
            <person name="Labutti K."/>
            <person name="Lama D."/>
            <person name="Landers T."/>
            <person name="Leger J."/>
            <person name="Levine S."/>
            <person name="Lewis D."/>
            <person name="Lewis T."/>
            <person name="Lindblad-toh K."/>
            <person name="Liu X."/>
            <person name="Lokyitsang T."/>
            <person name="Lokyitsang Y."/>
            <person name="Lucien O."/>
            <person name="Lui A."/>
            <person name="Ma L.J."/>
            <person name="Mabbitt R."/>
            <person name="Macdonald J."/>
            <person name="Maclean C."/>
            <person name="Major J."/>
            <person name="Manning J."/>
            <person name="Marabella R."/>
            <person name="Maru K."/>
            <person name="Matthews C."/>
            <person name="Mauceli E."/>
            <person name="Mccarthy M."/>
            <person name="Mcdonough S."/>
            <person name="Mcghee T."/>
            <person name="Meldrim J."/>
            <person name="Meneus L."/>
            <person name="Mesirov J."/>
            <person name="Mihalev A."/>
            <person name="Mihova T."/>
            <person name="Mikkelsen T."/>
            <person name="Mlenga V."/>
            <person name="Moru K."/>
            <person name="Mozes J."/>
            <person name="Mulrain L."/>
            <person name="Munson G."/>
            <person name="Naylor J."/>
            <person name="Newes C."/>
            <person name="Nguyen C."/>
            <person name="Nguyen N."/>
            <person name="Nguyen T."/>
            <person name="Nicol R."/>
            <person name="Nielsen C."/>
            <person name="Nizzari M."/>
            <person name="Norbu C."/>
            <person name="Norbu N."/>
            <person name="O'donnell P."/>
            <person name="Okoawo O."/>
            <person name="O'leary S."/>
            <person name="Omotosho B."/>
            <person name="O'neill K."/>
            <person name="Osman S."/>
            <person name="Parker S."/>
            <person name="Perrin D."/>
            <person name="Phunkhang P."/>
            <person name="Piqani B."/>
            <person name="Purcell S."/>
            <person name="Rachupka T."/>
            <person name="Ramasamy U."/>
            <person name="Rameau R."/>
            <person name="Ray V."/>
            <person name="Raymond C."/>
            <person name="Retta R."/>
            <person name="Richardson S."/>
            <person name="Rise C."/>
            <person name="Rodriguez J."/>
            <person name="Rogers J."/>
            <person name="Rogov P."/>
            <person name="Rutman M."/>
            <person name="Schupbach R."/>
            <person name="Seaman C."/>
            <person name="Settipalli S."/>
            <person name="Sharpe T."/>
            <person name="Sheridan J."/>
            <person name="Sherpa N."/>
            <person name="Shi J."/>
            <person name="Smirnov S."/>
            <person name="Smith C."/>
            <person name="Sougnez C."/>
            <person name="Spencer B."/>
            <person name="Stalker J."/>
            <person name="Stange-thomann N."/>
            <person name="Stavropoulos S."/>
            <person name="Stetson K."/>
            <person name="Stone C."/>
            <person name="Stone S."/>
            <person name="Stubbs M."/>
            <person name="Talamas J."/>
            <person name="Tchuinga P."/>
            <person name="Tenzing P."/>
            <person name="Tesfaye S."/>
            <person name="Theodore J."/>
            <person name="Thoulutsang Y."/>
            <person name="Topham K."/>
            <person name="Towey S."/>
            <person name="Tsamla T."/>
            <person name="Tsomo N."/>
            <person name="Vallee D."/>
            <person name="Vassiliev H."/>
            <person name="Venkataraman V."/>
            <person name="Vinson J."/>
            <person name="Vo A."/>
            <person name="Wade C."/>
            <person name="Wang S."/>
            <person name="Wangchuk T."/>
            <person name="Wangdi T."/>
            <person name="Whittaker C."/>
            <person name="Wilkinson J."/>
            <person name="Wu Y."/>
            <person name="Wyman D."/>
            <person name="Yadav S."/>
            <person name="Yang S."/>
            <person name="Yang X."/>
            <person name="Yeager S."/>
            <person name="Yee E."/>
            <person name="Young G."/>
            <person name="Zainoun J."/>
            <person name="Zembeck L."/>
            <person name="Zimmer A."/>
            <person name="Zody M."/>
            <person name="Lander E."/>
        </authorList>
    </citation>
    <scope>NUCLEOTIDE SEQUENCE [LARGE SCALE GENOMIC DNA]</scope>
</reference>
<dbReference type="PROSITE" id="PS50294">
    <property type="entry name" value="WD_REPEATS_REGION"/>
    <property type="match status" value="2"/>
</dbReference>